<dbReference type="InterPro" id="IPR017096">
    <property type="entry name" value="BTB-kelch_protein"/>
</dbReference>
<dbReference type="RefSeq" id="XP_002737737.1">
    <property type="nucleotide sequence ID" value="XM_002737691.1"/>
</dbReference>
<keyword evidence="4" id="KW-1185">Reference proteome</keyword>
<feature type="domain" description="BTB" evidence="3">
    <location>
        <begin position="35"/>
        <end position="102"/>
    </location>
</feature>
<dbReference type="Pfam" id="PF00651">
    <property type="entry name" value="BTB"/>
    <property type="match status" value="1"/>
</dbReference>
<evidence type="ECO:0000259" key="3">
    <source>
        <dbReference type="PROSITE" id="PS50097"/>
    </source>
</evidence>
<evidence type="ECO:0000313" key="5">
    <source>
        <dbReference type="RefSeq" id="XP_002737737.1"/>
    </source>
</evidence>
<dbReference type="SMART" id="SM00612">
    <property type="entry name" value="Kelch"/>
    <property type="match status" value="4"/>
</dbReference>
<keyword evidence="1" id="KW-0880">Kelch repeat</keyword>
<dbReference type="InterPro" id="IPR011333">
    <property type="entry name" value="SKP1/BTB/POZ_sf"/>
</dbReference>
<accession>A0ABM0GUP3</accession>
<proteinExistence type="predicted"/>
<dbReference type="InterPro" id="IPR000210">
    <property type="entry name" value="BTB/POZ_dom"/>
</dbReference>
<dbReference type="PROSITE" id="PS50097">
    <property type="entry name" value="BTB"/>
    <property type="match status" value="1"/>
</dbReference>
<dbReference type="GeneID" id="100369783"/>
<dbReference type="InterPro" id="IPR015915">
    <property type="entry name" value="Kelch-typ_b-propeller"/>
</dbReference>
<name>A0ABM0GUP3_SACKO</name>
<dbReference type="SMART" id="SM00225">
    <property type="entry name" value="BTB"/>
    <property type="match status" value="1"/>
</dbReference>
<dbReference type="Gene3D" id="3.30.710.10">
    <property type="entry name" value="Potassium Channel Kv1.1, Chain A"/>
    <property type="match status" value="1"/>
</dbReference>
<gene>
    <name evidence="5" type="primary">LOC100369783</name>
</gene>
<dbReference type="Gene3D" id="2.120.10.80">
    <property type="entry name" value="Kelch-type beta propeller"/>
    <property type="match status" value="2"/>
</dbReference>
<dbReference type="Pfam" id="PF07707">
    <property type="entry name" value="BACK"/>
    <property type="match status" value="1"/>
</dbReference>
<evidence type="ECO:0000256" key="2">
    <source>
        <dbReference type="ARBA" id="ARBA00022737"/>
    </source>
</evidence>
<dbReference type="PANTHER" id="PTHR45632:SF3">
    <property type="entry name" value="KELCH-LIKE PROTEIN 32"/>
    <property type="match status" value="1"/>
</dbReference>
<protein>
    <submittedName>
        <fullName evidence="5">Kelch-like protein 6-like</fullName>
    </submittedName>
</protein>
<dbReference type="Gene3D" id="1.25.40.420">
    <property type="match status" value="1"/>
</dbReference>
<dbReference type="PIRSF" id="PIRSF037037">
    <property type="entry name" value="Kelch-like_protein_gigaxonin"/>
    <property type="match status" value="1"/>
</dbReference>
<dbReference type="SUPFAM" id="SSF54695">
    <property type="entry name" value="POZ domain"/>
    <property type="match status" value="1"/>
</dbReference>
<evidence type="ECO:0000256" key="1">
    <source>
        <dbReference type="ARBA" id="ARBA00022441"/>
    </source>
</evidence>
<dbReference type="InterPro" id="IPR006652">
    <property type="entry name" value="Kelch_1"/>
</dbReference>
<dbReference type="SUPFAM" id="SSF117281">
    <property type="entry name" value="Kelch motif"/>
    <property type="match status" value="1"/>
</dbReference>
<dbReference type="PANTHER" id="PTHR45632">
    <property type="entry name" value="LD33804P"/>
    <property type="match status" value="1"/>
</dbReference>
<sequence length="550" mass="61956">MEDKLDKSSLDYLDKFFPSELLAGFEELRKHGTLTDVVLRVQDEEFHCHRTLLAVSSPYFRAMFTGGMLESSANNVTIHNIESNTMKTVLDYIYSGRVSITMNTSQQLLDAASLFQFPRLIEACASFLQGELQPSNCINVYHLAELYGCSTLAEVARNFTLRHFIDVTHYSEFLQLSVDQLRCFLQDDQLVYAGIDNLIRAIKTWIEYDETRSNYTKELLEMWKEPSQVLNEIQHSTNVNKLSNYEVMLLFGDYWEIPGKSLSKCPVKCYDPVRKVFYALESVPNTVAARDYMNAAAVDDAVVVGMRTGKFMVYYPSSGKWEMVAKYLVTPLFGNTIVAMGNNVYISGRDGHFFCYNMETKKLVSKADLLSPVRNCCMITLGGRVYVLGGNTSGDLYATGVDLVQCYNPVNDKWQLCSPLPEKCTNCAAVVLNGLIYVIGANCREHSESTNRVYRYNQTTDSWCRIADFTIPRQCFGAVVCNGKIYITGGVDVIGNQSQHEIPVQEVECYDPVTDEWSIVDTLSISIANHTCIALPWSKTNPELGLGSEE</sequence>
<dbReference type="Pfam" id="PF24681">
    <property type="entry name" value="Kelch_KLHDC2_KLHL20_DRC7"/>
    <property type="match status" value="1"/>
</dbReference>
<evidence type="ECO:0000313" key="4">
    <source>
        <dbReference type="Proteomes" id="UP000694865"/>
    </source>
</evidence>
<dbReference type="InterPro" id="IPR011705">
    <property type="entry name" value="BACK"/>
</dbReference>
<reference evidence="5" key="1">
    <citation type="submission" date="2025-08" db="UniProtKB">
        <authorList>
            <consortium name="RefSeq"/>
        </authorList>
    </citation>
    <scope>IDENTIFICATION</scope>
    <source>
        <tissue evidence="5">Testes</tissue>
    </source>
</reference>
<dbReference type="Proteomes" id="UP000694865">
    <property type="component" value="Unplaced"/>
</dbReference>
<keyword evidence="2" id="KW-0677">Repeat</keyword>
<dbReference type="SMART" id="SM00875">
    <property type="entry name" value="BACK"/>
    <property type="match status" value="1"/>
</dbReference>
<organism evidence="4 5">
    <name type="scientific">Saccoglossus kowalevskii</name>
    <name type="common">Acorn worm</name>
    <dbReference type="NCBI Taxonomy" id="10224"/>
    <lineage>
        <taxon>Eukaryota</taxon>
        <taxon>Metazoa</taxon>
        <taxon>Hemichordata</taxon>
        <taxon>Enteropneusta</taxon>
        <taxon>Harrimaniidae</taxon>
        <taxon>Saccoglossus</taxon>
    </lineage>
</organism>